<accession>A0ABD1G3Y9</accession>
<evidence type="ECO:0000256" key="2">
    <source>
        <dbReference type="SAM" id="MobiDB-lite"/>
    </source>
</evidence>
<reference evidence="5 6" key="1">
    <citation type="submission" date="2024-06" db="EMBL/GenBank/DDBJ databases">
        <title>A chromosome level genome sequence of Diviner's sage (Salvia divinorum).</title>
        <authorList>
            <person name="Ford S.A."/>
            <person name="Ro D.-K."/>
            <person name="Ness R.W."/>
            <person name="Phillips M.A."/>
        </authorList>
    </citation>
    <scope>NUCLEOTIDE SEQUENCE [LARGE SCALE GENOMIC DNA]</scope>
    <source>
        <strain evidence="5">SAF-2024a</strain>
        <tissue evidence="5">Leaf</tissue>
    </source>
</reference>
<evidence type="ECO:0000256" key="1">
    <source>
        <dbReference type="SAM" id="Coils"/>
    </source>
</evidence>
<feature type="coiled-coil region" evidence="1">
    <location>
        <begin position="370"/>
        <end position="537"/>
    </location>
</feature>
<feature type="coiled-coil region" evidence="1">
    <location>
        <begin position="297"/>
        <end position="331"/>
    </location>
</feature>
<evidence type="ECO:0000313" key="5">
    <source>
        <dbReference type="EMBL" id="KAL1538828.1"/>
    </source>
</evidence>
<evidence type="ECO:0000313" key="6">
    <source>
        <dbReference type="Proteomes" id="UP001567538"/>
    </source>
</evidence>
<organism evidence="5 6">
    <name type="scientific">Salvia divinorum</name>
    <name type="common">Maria pastora</name>
    <name type="synonym">Diviner's sage</name>
    <dbReference type="NCBI Taxonomy" id="28513"/>
    <lineage>
        <taxon>Eukaryota</taxon>
        <taxon>Viridiplantae</taxon>
        <taxon>Streptophyta</taxon>
        <taxon>Embryophyta</taxon>
        <taxon>Tracheophyta</taxon>
        <taxon>Spermatophyta</taxon>
        <taxon>Magnoliopsida</taxon>
        <taxon>eudicotyledons</taxon>
        <taxon>Gunneridae</taxon>
        <taxon>Pentapetalae</taxon>
        <taxon>asterids</taxon>
        <taxon>lamiids</taxon>
        <taxon>Lamiales</taxon>
        <taxon>Lamiaceae</taxon>
        <taxon>Nepetoideae</taxon>
        <taxon>Mentheae</taxon>
        <taxon>Salviinae</taxon>
        <taxon>Salvia</taxon>
        <taxon>Salvia subgen. Calosphace</taxon>
    </lineage>
</organism>
<feature type="compositionally biased region" description="Basic and acidic residues" evidence="2">
    <location>
        <begin position="1"/>
        <end position="21"/>
    </location>
</feature>
<dbReference type="PANTHER" id="PTHR35705:SF1">
    <property type="entry name" value="WPP DOMAIN-INTERACTING TAIL-ANCHORED PROTEIN 1"/>
    <property type="match status" value="1"/>
</dbReference>
<keyword evidence="3" id="KW-0472">Membrane</keyword>
<dbReference type="EMBL" id="JBEAFC010000010">
    <property type="protein sequence ID" value="KAL1538828.1"/>
    <property type="molecule type" value="Genomic_DNA"/>
</dbReference>
<protein>
    <submittedName>
        <fullName evidence="5">WPP domain-interacting tail-anchored protein 1 isoform X2</fullName>
    </submittedName>
</protein>
<dbReference type="PANTHER" id="PTHR35705">
    <property type="entry name" value="WPP DOMAIN-INTERACTING TAIL-ANCHORED PROTEIN 1"/>
    <property type="match status" value="1"/>
</dbReference>
<feature type="region of interest" description="Disordered" evidence="2">
    <location>
        <begin position="634"/>
        <end position="653"/>
    </location>
</feature>
<dbReference type="InterPro" id="IPR058610">
    <property type="entry name" value="WIT1_2_N"/>
</dbReference>
<keyword evidence="3" id="KW-0812">Transmembrane</keyword>
<dbReference type="SUPFAM" id="SSF57997">
    <property type="entry name" value="Tropomyosin"/>
    <property type="match status" value="1"/>
</dbReference>
<dbReference type="AlphaFoldDB" id="A0ABD1G3Y9"/>
<feature type="coiled-coil region" evidence="1">
    <location>
        <begin position="223"/>
        <end position="254"/>
    </location>
</feature>
<feature type="domain" description="WIT1/2 N-terminal helical bundle" evidence="4">
    <location>
        <begin position="45"/>
        <end position="180"/>
    </location>
</feature>
<keyword evidence="1" id="KW-0175">Coiled coil</keyword>
<feature type="transmembrane region" description="Helical" evidence="3">
    <location>
        <begin position="665"/>
        <end position="685"/>
    </location>
</feature>
<feature type="region of interest" description="Disordered" evidence="2">
    <location>
        <begin position="1"/>
        <end position="27"/>
    </location>
</feature>
<dbReference type="Proteomes" id="UP001567538">
    <property type="component" value="Unassembled WGS sequence"/>
</dbReference>
<sequence length="687" mass="77730">MDLDNIEDKSSSIENVNHGESECESNNIDSLEVVSSGENTMRYVENVAENLTKVELDIACSSEKLINLEVLVMHVASRESDFEAFLVEDHTLEGPLLKALEFDILYWFLDSEVTELENFLSALYTEFVSCRKVVSSAQLGDTFYDIKDKLHDCEDSLKQSLEQVSGLKEQSVKFRRILLASSGVEKWKNNEDVGCLENNNNQNLSAKIKTQTAEQQKSILRMLEKSLARELNLEKKLTEARETEEELKLQLQQKVFCMEQEAEDIWERLFEAENSAEILSGVSKELVGRIQMTQLSMNRLIEREGELRSKLENFSEQNNEMTEKASEADDIWERLFEAENRAEILSGVSKELFGRIQIAQLSMNRFIEREGELRSKLETCSEQNNELTEKASEAEKRAEIAEAECKKLRMSNMELTTDVIHLKSSITDATNQVEQLETQLKDSEIKRDHAVASAEASQEKQSMLDCIIKDMENLIEDLKSKVLRAESQTESAEDKCILLSESNAELTDDINFLTSRVEHLETSLQHANEAKNETAKDIRVRTKFITDLVLQLALERERLHKQISSLIKEKKVAVRFLQRLKGPSVSVIGSHEAKVEAVKLSKNDSKNGSPGKEVNEGKTGSSAISYEMEGNAQNDSSITDANAGQDDPSSEADTIRNIDGRQLKFNYILVIVLIFLIPPLAAFMLSQ</sequence>
<keyword evidence="3" id="KW-1133">Transmembrane helix</keyword>
<comment type="caution">
    <text evidence="5">The sequence shown here is derived from an EMBL/GenBank/DDBJ whole genome shotgun (WGS) entry which is preliminary data.</text>
</comment>
<proteinExistence type="predicted"/>
<keyword evidence="6" id="KW-1185">Reference proteome</keyword>
<dbReference type="Pfam" id="PF26581">
    <property type="entry name" value="WIT1_2_N"/>
    <property type="match status" value="1"/>
</dbReference>
<name>A0ABD1G3Y9_SALDI</name>
<evidence type="ECO:0000256" key="3">
    <source>
        <dbReference type="SAM" id="Phobius"/>
    </source>
</evidence>
<gene>
    <name evidence="5" type="ORF">AAHA92_27525</name>
</gene>
<dbReference type="InterPro" id="IPR039976">
    <property type="entry name" value="WIT1/WIT2"/>
</dbReference>
<evidence type="ECO:0000259" key="4">
    <source>
        <dbReference type="Pfam" id="PF26581"/>
    </source>
</evidence>
<dbReference type="Gene3D" id="1.20.5.170">
    <property type="match status" value="1"/>
</dbReference>